<dbReference type="KEGG" id="vg:55620381"/>
<dbReference type="Proteomes" id="UP000319711">
    <property type="component" value="Segment"/>
</dbReference>
<evidence type="ECO:0000313" key="2">
    <source>
        <dbReference type="Proteomes" id="UP000319711"/>
    </source>
</evidence>
<dbReference type="RefSeq" id="YP_009849909.1">
    <property type="nucleotide sequence ID" value="NC_048796.1"/>
</dbReference>
<sequence length="148" mass="16133">MLDVRSRMSDNHSIETKQLKELKMKRFIIAAAAIVAASTLCPVAVHAESSAVYFRMICGGKPLLYSQSRTPQGILNAIDYNGVNYPTNGGTRRGINADGEVYVMQSAFNGNHVVSIGITKKDMRNNTASIVVDGSKLIPCIVTGREEW</sequence>
<protein>
    <submittedName>
        <fullName evidence="1">Uncharacterized protein</fullName>
    </submittedName>
</protein>
<accession>A0A514A8T4</accession>
<evidence type="ECO:0000313" key="1">
    <source>
        <dbReference type="EMBL" id="QDH49680.1"/>
    </source>
</evidence>
<dbReference type="EMBL" id="MN038177">
    <property type="protein sequence ID" value="QDH49680.1"/>
    <property type="molecule type" value="Genomic_DNA"/>
</dbReference>
<keyword evidence="2" id="KW-1185">Reference proteome</keyword>
<name>A0A514A8T4_9CAUD</name>
<organism evidence="1 2">
    <name type="scientific">Pantoea phage Kyle</name>
    <dbReference type="NCBI Taxonomy" id="2589665"/>
    <lineage>
        <taxon>Viruses</taxon>
        <taxon>Duplodnaviria</taxon>
        <taxon>Heunggongvirae</taxon>
        <taxon>Uroviricota</taxon>
        <taxon>Caudoviricetes</taxon>
        <taxon>Lindbergviridae</taxon>
        <taxon>Kylevirus</taxon>
        <taxon>Kylevirus kyle</taxon>
    </lineage>
</organism>
<reference evidence="1 2" key="1">
    <citation type="submission" date="2019-06" db="EMBL/GenBank/DDBJ databases">
        <authorList>
            <person name="Fakulujo A."/>
            <person name="Fiaz D."/>
            <person name="Garg S."/>
            <person name="Gordon G."/>
            <person name="Haider Z."/>
            <person name="Hale A."/>
            <person name="Hodges K."/>
            <person name="Jacob L."/>
            <person name="Kandil F."/>
            <person name="Kincaid V."/>
            <person name="Melchor-Guerra M."/>
            <person name="Morrelli A."/>
            <person name="Morris R."/>
            <person name="Nawaz M."/>
            <person name="Nguyen N."/>
            <person name="Omair A."/>
            <person name="Pray J."/>
            <person name="Saleem H."/>
            <person name="Saravane K."/>
            <person name="Sharma A."/>
            <person name="Singh A."/>
            <person name="Walston M."/>
            <person name="Zaman H."/>
            <person name="Puthuveetil N."/>
            <person name="Do L."/>
            <person name="Islam N."/>
            <person name="Johnson A."/>
        </authorList>
    </citation>
    <scope>NUCLEOTIDE SEQUENCE [LARGE SCALE GENOMIC DNA]</scope>
</reference>
<dbReference type="GeneID" id="55620381"/>
<proteinExistence type="predicted"/>
<gene>
    <name evidence="1" type="primary">74</name>
    <name evidence="1" type="ORF">KYLE_77</name>
</gene>